<dbReference type="Proteomes" id="UP001280629">
    <property type="component" value="Unassembled WGS sequence"/>
</dbReference>
<organism evidence="1 2">
    <name type="scientific">Sporosarcina aquimarina</name>
    <dbReference type="NCBI Taxonomy" id="114975"/>
    <lineage>
        <taxon>Bacteria</taxon>
        <taxon>Bacillati</taxon>
        <taxon>Bacillota</taxon>
        <taxon>Bacilli</taxon>
        <taxon>Bacillales</taxon>
        <taxon>Caryophanaceae</taxon>
        <taxon>Sporosarcina</taxon>
    </lineage>
</organism>
<evidence type="ECO:0000313" key="1">
    <source>
        <dbReference type="EMBL" id="MDW0110213.1"/>
    </source>
</evidence>
<comment type="caution">
    <text evidence="1">The sequence shown here is derived from an EMBL/GenBank/DDBJ whole genome shotgun (WGS) entry which is preliminary data.</text>
</comment>
<keyword evidence="2" id="KW-1185">Reference proteome</keyword>
<protein>
    <recommendedName>
        <fullName evidence="3">BTB domain-containing protein</fullName>
    </recommendedName>
</protein>
<reference evidence="1 2" key="1">
    <citation type="submission" date="2023-06" db="EMBL/GenBank/DDBJ databases">
        <title>Sporosarcina sp. nov., isolated from Korean traditional fermented seafood 'Jeotgal'.</title>
        <authorList>
            <person name="Yang A.-I."/>
            <person name="Shin N.-R."/>
        </authorList>
    </citation>
    <scope>NUCLEOTIDE SEQUENCE [LARGE SCALE GENOMIC DNA]</scope>
    <source>
        <strain evidence="1 2">KCTC3840</strain>
    </source>
</reference>
<dbReference type="RefSeq" id="WP_317935768.1">
    <property type="nucleotide sequence ID" value="NZ_JAUBDH010000005.1"/>
</dbReference>
<accession>A0ABU4G1L8</accession>
<gene>
    <name evidence="1" type="ORF">QT716_09225</name>
</gene>
<sequence length="139" mass="16606">MDFLYTANCKINEYDDVEIVVKDGEQIFHFRVALKDIVLPEFFSNMTRLTQGKSNSFSVDGFSLMTYYKFTRNGSYVDIQLKDSHIRKSYRFKFELFLKAIHGAFKTYLREQRLKGEPEENVDILIRWEEFERALKLFS</sequence>
<proteinExistence type="predicted"/>
<evidence type="ECO:0008006" key="3">
    <source>
        <dbReference type="Google" id="ProtNLM"/>
    </source>
</evidence>
<name>A0ABU4G1L8_9BACL</name>
<dbReference type="EMBL" id="JAUBDH010000005">
    <property type="protein sequence ID" value="MDW0110213.1"/>
    <property type="molecule type" value="Genomic_DNA"/>
</dbReference>
<evidence type="ECO:0000313" key="2">
    <source>
        <dbReference type="Proteomes" id="UP001280629"/>
    </source>
</evidence>